<feature type="transmembrane region" description="Helical" evidence="2">
    <location>
        <begin position="102"/>
        <end position="124"/>
    </location>
</feature>
<protein>
    <submittedName>
        <fullName evidence="3">Uncharacterized protein</fullName>
    </submittedName>
</protein>
<comment type="caution">
    <text evidence="3">The sequence shown here is derived from an EMBL/GenBank/DDBJ whole genome shotgun (WGS) entry which is preliminary data.</text>
</comment>
<keyword evidence="4" id="KW-1185">Reference proteome</keyword>
<reference evidence="3" key="1">
    <citation type="submission" date="2020-10" db="EMBL/GenBank/DDBJ databases">
        <authorList>
            <person name="Kikuchi T."/>
        </authorList>
    </citation>
    <scope>NUCLEOTIDE SEQUENCE</scope>
    <source>
        <strain evidence="3">NKZ352</strain>
    </source>
</reference>
<keyword evidence="2" id="KW-0472">Membrane</keyword>
<gene>
    <name evidence="3" type="ORF">CAUJ_LOCUS6264</name>
</gene>
<keyword evidence="2" id="KW-1133">Transmembrane helix</keyword>
<sequence>MPQTSPPLPPPPRYSAVMKPEVHGRPPAPQPLSPQLLSAPAFYELPPPPPYSVASRDCRQTTSSRLFALSPPRYGFAMAFGRLRANSVNLGNRKRAIKRRMFVTAALVFFVAPILLFVIIMALANVF</sequence>
<proteinExistence type="predicted"/>
<accession>A0A8S1H4D3</accession>
<dbReference type="EMBL" id="CAJGYM010000015">
    <property type="protein sequence ID" value="CAD6190345.1"/>
    <property type="molecule type" value="Genomic_DNA"/>
</dbReference>
<dbReference type="Proteomes" id="UP000835052">
    <property type="component" value="Unassembled WGS sequence"/>
</dbReference>
<evidence type="ECO:0000313" key="3">
    <source>
        <dbReference type="EMBL" id="CAD6190345.1"/>
    </source>
</evidence>
<name>A0A8S1H4D3_9PELO</name>
<evidence type="ECO:0000256" key="2">
    <source>
        <dbReference type="SAM" id="Phobius"/>
    </source>
</evidence>
<keyword evidence="2" id="KW-0812">Transmembrane</keyword>
<evidence type="ECO:0000313" key="4">
    <source>
        <dbReference type="Proteomes" id="UP000835052"/>
    </source>
</evidence>
<feature type="region of interest" description="Disordered" evidence="1">
    <location>
        <begin position="1"/>
        <end position="35"/>
    </location>
</feature>
<organism evidence="3 4">
    <name type="scientific">Caenorhabditis auriculariae</name>
    <dbReference type="NCBI Taxonomy" id="2777116"/>
    <lineage>
        <taxon>Eukaryota</taxon>
        <taxon>Metazoa</taxon>
        <taxon>Ecdysozoa</taxon>
        <taxon>Nematoda</taxon>
        <taxon>Chromadorea</taxon>
        <taxon>Rhabditida</taxon>
        <taxon>Rhabditina</taxon>
        <taxon>Rhabditomorpha</taxon>
        <taxon>Rhabditoidea</taxon>
        <taxon>Rhabditidae</taxon>
        <taxon>Peloderinae</taxon>
        <taxon>Caenorhabditis</taxon>
    </lineage>
</organism>
<evidence type="ECO:0000256" key="1">
    <source>
        <dbReference type="SAM" id="MobiDB-lite"/>
    </source>
</evidence>
<feature type="compositionally biased region" description="Pro residues" evidence="1">
    <location>
        <begin position="1"/>
        <end position="13"/>
    </location>
</feature>
<dbReference type="AlphaFoldDB" id="A0A8S1H4D3"/>